<sequence length="426" mass="46656">MLIPIFTIYANKLSYATPALIGIALGGYGLSQGLLQIPFGMLSDRWGRKKIITIGLLFFTIGSLLGAFTTSIYGMIAARILQGMGAIGGVLIALLSDLTPDRDRTKAMAVIGATIGISFSLAMIISPIVSQHFGLSGIFYLSIILAILGLVLLHGVIPTPEKQPFHVDSEANINLFKSVFKNLNLQRLNLSIFIQHLVLTSTFFVLPIILKKATQQGLLNQPWHFYLAIIFAAFVGMVPFIIFAEKRNKIKLVFLGAVLLTGLSQSLLIVSYTHWTSLCLLFFMYFLAFNVLEAIVPSLVSKHAGIKTKGTAMGVYSTSQFLGIFAGGVLSGFLYQHMGIEMIFAFNSVLTFIWLLFTLGLKPNAYEVTLIISSSTSNSGDSSIGLRQLKGVREVVYSKEEGIFYLRIDKNEYVEGSADALLHKTK</sequence>
<evidence type="ECO:0000313" key="10">
    <source>
        <dbReference type="Proteomes" id="UP000054859"/>
    </source>
</evidence>
<feature type="transmembrane region" description="Helical" evidence="7">
    <location>
        <begin position="190"/>
        <end position="210"/>
    </location>
</feature>
<keyword evidence="6 7" id="KW-0472">Membrane</keyword>
<keyword evidence="10" id="KW-1185">Reference proteome</keyword>
<dbReference type="PANTHER" id="PTHR23517:SF2">
    <property type="entry name" value="MULTIDRUG RESISTANCE PROTEIN MDTH"/>
    <property type="match status" value="1"/>
</dbReference>
<dbReference type="PROSITE" id="PS50850">
    <property type="entry name" value="MFS"/>
    <property type="match status" value="1"/>
</dbReference>
<feature type="transmembrane region" description="Helical" evidence="7">
    <location>
        <begin position="312"/>
        <end position="336"/>
    </location>
</feature>
<feature type="transmembrane region" description="Helical" evidence="7">
    <location>
        <begin position="107"/>
        <end position="129"/>
    </location>
</feature>
<dbReference type="InterPro" id="IPR020846">
    <property type="entry name" value="MFS_dom"/>
</dbReference>
<protein>
    <submittedName>
        <fullName evidence="9">Transporter, major facilitator family</fullName>
    </submittedName>
</protein>
<evidence type="ECO:0000256" key="2">
    <source>
        <dbReference type="ARBA" id="ARBA00022448"/>
    </source>
</evidence>
<organism evidence="9 10">
    <name type="scientific">Legionella adelaidensis</name>
    <dbReference type="NCBI Taxonomy" id="45056"/>
    <lineage>
        <taxon>Bacteria</taxon>
        <taxon>Pseudomonadati</taxon>
        <taxon>Pseudomonadota</taxon>
        <taxon>Gammaproteobacteria</taxon>
        <taxon>Legionellales</taxon>
        <taxon>Legionellaceae</taxon>
        <taxon>Legionella</taxon>
    </lineage>
</organism>
<comment type="subcellular location">
    <subcellularLocation>
        <location evidence="1">Cell membrane</location>
        <topology evidence="1">Multi-pass membrane protein</topology>
    </subcellularLocation>
</comment>
<keyword evidence="4 7" id="KW-0812">Transmembrane</keyword>
<dbReference type="PANTHER" id="PTHR23517">
    <property type="entry name" value="RESISTANCE PROTEIN MDTM, PUTATIVE-RELATED-RELATED"/>
    <property type="match status" value="1"/>
</dbReference>
<feature type="transmembrane region" description="Helical" evidence="7">
    <location>
        <begin position="20"/>
        <end position="39"/>
    </location>
</feature>
<evidence type="ECO:0000256" key="1">
    <source>
        <dbReference type="ARBA" id="ARBA00004651"/>
    </source>
</evidence>
<dbReference type="GO" id="GO:0022857">
    <property type="term" value="F:transmembrane transporter activity"/>
    <property type="evidence" value="ECO:0007669"/>
    <property type="project" value="InterPro"/>
</dbReference>
<dbReference type="CDD" id="cd17472">
    <property type="entry name" value="MFS_YajR_like"/>
    <property type="match status" value="1"/>
</dbReference>
<evidence type="ECO:0000256" key="7">
    <source>
        <dbReference type="SAM" id="Phobius"/>
    </source>
</evidence>
<comment type="caution">
    <text evidence="9">The sequence shown here is derived from an EMBL/GenBank/DDBJ whole genome shotgun (WGS) entry which is preliminary data.</text>
</comment>
<keyword evidence="5 7" id="KW-1133">Transmembrane helix</keyword>
<reference evidence="9 10" key="1">
    <citation type="submission" date="2015-11" db="EMBL/GenBank/DDBJ databases">
        <title>Identification of large and diverse effector repertoires of 38 Legionella species.</title>
        <authorList>
            <person name="Burstein D."/>
            <person name="Amaro F."/>
            <person name="Zusman T."/>
            <person name="Lifshitz Z."/>
            <person name="Cohen O."/>
            <person name="Gilbert J.A."/>
            <person name="Pupko T."/>
            <person name="Shuman H.A."/>
            <person name="Segal G."/>
        </authorList>
    </citation>
    <scope>NUCLEOTIDE SEQUENCE [LARGE SCALE GENOMIC DNA]</scope>
    <source>
        <strain evidence="9 10">1762-AUS-E</strain>
    </source>
</reference>
<keyword evidence="3" id="KW-1003">Cell membrane</keyword>
<gene>
    <name evidence="9" type="primary">yajR</name>
    <name evidence="9" type="ORF">Lade_1421</name>
</gene>
<evidence type="ECO:0000256" key="4">
    <source>
        <dbReference type="ARBA" id="ARBA00022692"/>
    </source>
</evidence>
<feature type="transmembrane region" description="Helical" evidence="7">
    <location>
        <begin position="222"/>
        <end position="243"/>
    </location>
</feature>
<feature type="transmembrane region" description="Helical" evidence="7">
    <location>
        <begin position="252"/>
        <end position="274"/>
    </location>
</feature>
<accession>A0A0W0R2B9</accession>
<dbReference type="InterPro" id="IPR036259">
    <property type="entry name" value="MFS_trans_sf"/>
</dbReference>
<keyword evidence="2" id="KW-0813">Transport</keyword>
<evidence type="ECO:0000313" key="9">
    <source>
        <dbReference type="EMBL" id="KTC65238.1"/>
    </source>
</evidence>
<name>A0A0W0R2B9_9GAMM</name>
<dbReference type="InterPro" id="IPR050171">
    <property type="entry name" value="MFS_Transporters"/>
</dbReference>
<feature type="transmembrane region" description="Helical" evidence="7">
    <location>
        <begin position="280"/>
        <end position="300"/>
    </location>
</feature>
<feature type="transmembrane region" description="Helical" evidence="7">
    <location>
        <begin position="76"/>
        <end position="95"/>
    </location>
</feature>
<dbReference type="Proteomes" id="UP000054859">
    <property type="component" value="Unassembled WGS sequence"/>
</dbReference>
<dbReference type="STRING" id="45056.Lade_1421"/>
<dbReference type="InterPro" id="IPR011701">
    <property type="entry name" value="MFS"/>
</dbReference>
<evidence type="ECO:0000256" key="3">
    <source>
        <dbReference type="ARBA" id="ARBA00022475"/>
    </source>
</evidence>
<feature type="domain" description="Major facilitator superfamily (MFS) profile" evidence="8">
    <location>
        <begin position="1"/>
        <end position="366"/>
    </location>
</feature>
<dbReference type="AlphaFoldDB" id="A0A0W0R2B9"/>
<dbReference type="Pfam" id="PF07690">
    <property type="entry name" value="MFS_1"/>
    <property type="match status" value="1"/>
</dbReference>
<evidence type="ECO:0000256" key="6">
    <source>
        <dbReference type="ARBA" id="ARBA00023136"/>
    </source>
</evidence>
<dbReference type="Gene3D" id="3.30.70.100">
    <property type="match status" value="1"/>
</dbReference>
<feature type="transmembrane region" description="Helical" evidence="7">
    <location>
        <begin position="342"/>
        <end position="361"/>
    </location>
</feature>
<proteinExistence type="predicted"/>
<dbReference type="EMBL" id="LNKA01000005">
    <property type="protein sequence ID" value="KTC65238.1"/>
    <property type="molecule type" value="Genomic_DNA"/>
</dbReference>
<feature type="transmembrane region" description="Helical" evidence="7">
    <location>
        <begin position="135"/>
        <end position="157"/>
    </location>
</feature>
<dbReference type="Gene3D" id="1.20.1250.20">
    <property type="entry name" value="MFS general substrate transporter like domains"/>
    <property type="match status" value="1"/>
</dbReference>
<evidence type="ECO:0000256" key="5">
    <source>
        <dbReference type="ARBA" id="ARBA00022989"/>
    </source>
</evidence>
<dbReference type="PATRIC" id="fig|45056.6.peg.1467"/>
<dbReference type="SUPFAM" id="SSF103473">
    <property type="entry name" value="MFS general substrate transporter"/>
    <property type="match status" value="1"/>
</dbReference>
<dbReference type="GO" id="GO:0005886">
    <property type="term" value="C:plasma membrane"/>
    <property type="evidence" value="ECO:0007669"/>
    <property type="project" value="UniProtKB-SubCell"/>
</dbReference>
<feature type="transmembrane region" description="Helical" evidence="7">
    <location>
        <begin position="51"/>
        <end position="70"/>
    </location>
</feature>
<evidence type="ECO:0000259" key="8">
    <source>
        <dbReference type="PROSITE" id="PS50850"/>
    </source>
</evidence>